<dbReference type="EMBL" id="JAPWTK010000030">
    <property type="protein sequence ID" value="KAJ8956452.1"/>
    <property type="molecule type" value="Genomic_DNA"/>
</dbReference>
<dbReference type="PANTHER" id="PTHR19303:SF74">
    <property type="entry name" value="POGO TRANSPOSABLE ELEMENT WITH KRAB DOMAIN"/>
    <property type="match status" value="1"/>
</dbReference>
<dbReference type="InterPro" id="IPR050863">
    <property type="entry name" value="CenT-Element_Derived"/>
</dbReference>
<dbReference type="GO" id="GO:0005634">
    <property type="term" value="C:nucleus"/>
    <property type="evidence" value="ECO:0007669"/>
    <property type="project" value="TreeGrafter"/>
</dbReference>
<dbReference type="Proteomes" id="UP001162162">
    <property type="component" value="Unassembled WGS sequence"/>
</dbReference>
<accession>A0AAV8YXJ7</accession>
<feature type="compositionally biased region" description="Polar residues" evidence="1">
    <location>
        <begin position="424"/>
        <end position="436"/>
    </location>
</feature>
<evidence type="ECO:0000313" key="3">
    <source>
        <dbReference type="EMBL" id="KAJ8956452.1"/>
    </source>
</evidence>
<name>A0AAV8YXJ7_9CUCU</name>
<dbReference type="InterPro" id="IPR036397">
    <property type="entry name" value="RNaseH_sf"/>
</dbReference>
<organism evidence="3 4">
    <name type="scientific">Aromia moschata</name>
    <dbReference type="NCBI Taxonomy" id="1265417"/>
    <lineage>
        <taxon>Eukaryota</taxon>
        <taxon>Metazoa</taxon>
        <taxon>Ecdysozoa</taxon>
        <taxon>Arthropoda</taxon>
        <taxon>Hexapoda</taxon>
        <taxon>Insecta</taxon>
        <taxon>Pterygota</taxon>
        <taxon>Neoptera</taxon>
        <taxon>Endopterygota</taxon>
        <taxon>Coleoptera</taxon>
        <taxon>Polyphaga</taxon>
        <taxon>Cucujiformia</taxon>
        <taxon>Chrysomeloidea</taxon>
        <taxon>Cerambycidae</taxon>
        <taxon>Cerambycinae</taxon>
        <taxon>Callichromatini</taxon>
        <taxon>Aromia</taxon>
    </lineage>
</organism>
<reference evidence="3" key="1">
    <citation type="journal article" date="2023" name="Insect Mol. Biol.">
        <title>Genome sequencing provides insights into the evolution of gene families encoding plant cell wall-degrading enzymes in longhorned beetles.</title>
        <authorList>
            <person name="Shin N.R."/>
            <person name="Okamura Y."/>
            <person name="Kirsch R."/>
            <person name="Pauchet Y."/>
        </authorList>
    </citation>
    <scope>NUCLEOTIDE SEQUENCE</scope>
    <source>
        <strain evidence="3">AMC_N1</strain>
    </source>
</reference>
<dbReference type="Gene3D" id="3.30.420.10">
    <property type="entry name" value="Ribonuclease H-like superfamily/Ribonuclease H"/>
    <property type="match status" value="1"/>
</dbReference>
<dbReference type="Pfam" id="PF03184">
    <property type="entry name" value="DDE_1"/>
    <property type="match status" value="1"/>
</dbReference>
<dbReference type="GO" id="GO:0003677">
    <property type="term" value="F:DNA binding"/>
    <property type="evidence" value="ECO:0007669"/>
    <property type="project" value="TreeGrafter"/>
</dbReference>
<feature type="region of interest" description="Disordered" evidence="1">
    <location>
        <begin position="424"/>
        <end position="452"/>
    </location>
</feature>
<proteinExistence type="predicted"/>
<sequence>MVKPRLKKTNRGEIPQELYERAANVVITENAKVRTIARQYGMRHVSLRRFVIAKKNNKNPQVGYHPHNKVFTFEQERELVDYCTTSSKLYFELSPKDLRKLAYQFVQKNGCTFPTGWKELQMASEDWLTAFLKRNPSLSIRTPESTSSARAMNFNRENVSKFFDNLAGVLERYSYQPKNIYNIDETGCTTVQKPNKIIARKGVKQVGAITSQERGTLVRVCVAINALGNSVPPMFIFPLQIYNEHFVRDGPPGCIGTGNKSGWTQEETFLIFIKHFANYAKPTPTDPVLVTLDNHCSHLSVPVIDFCKENNITLLTFPPHTSHKLEPLDRGVFGPFKKFFNNECDQWMKMNPGKRMTIYNLQALVKEALPLALTPKNITGVFRCSGIWPLNRNIFTEDEFAPSNVTDRPIETFENLVEAENLVQTVDPSRPSTSRDPLTPPRPSNAKNVNASSARTSYENCICTRTNSALAKS</sequence>
<evidence type="ECO:0000313" key="4">
    <source>
        <dbReference type="Proteomes" id="UP001162162"/>
    </source>
</evidence>
<dbReference type="InterPro" id="IPR004875">
    <property type="entry name" value="DDE_SF_endonuclease_dom"/>
</dbReference>
<gene>
    <name evidence="3" type="ORF">NQ318_010766</name>
</gene>
<comment type="caution">
    <text evidence="3">The sequence shown here is derived from an EMBL/GenBank/DDBJ whole genome shotgun (WGS) entry which is preliminary data.</text>
</comment>
<keyword evidence="4" id="KW-1185">Reference proteome</keyword>
<evidence type="ECO:0000256" key="1">
    <source>
        <dbReference type="SAM" id="MobiDB-lite"/>
    </source>
</evidence>
<dbReference type="AlphaFoldDB" id="A0AAV8YXJ7"/>
<evidence type="ECO:0000259" key="2">
    <source>
        <dbReference type="Pfam" id="PF03184"/>
    </source>
</evidence>
<dbReference type="PANTHER" id="PTHR19303">
    <property type="entry name" value="TRANSPOSON"/>
    <property type="match status" value="1"/>
</dbReference>
<protein>
    <recommendedName>
        <fullName evidence="2">DDE-1 domain-containing protein</fullName>
    </recommendedName>
</protein>
<feature type="domain" description="DDE-1" evidence="2">
    <location>
        <begin position="221"/>
        <end position="382"/>
    </location>
</feature>